<dbReference type="EMBL" id="JBANAX010000584">
    <property type="protein sequence ID" value="KAL1201692.1"/>
    <property type="molecule type" value="Genomic_DNA"/>
</dbReference>
<protein>
    <submittedName>
        <fullName evidence="2">Uncharacterized protein</fullName>
    </submittedName>
</protein>
<evidence type="ECO:0000256" key="1">
    <source>
        <dbReference type="SAM" id="MobiDB-lite"/>
    </source>
</evidence>
<feature type="region of interest" description="Disordered" evidence="1">
    <location>
        <begin position="62"/>
        <end position="90"/>
    </location>
</feature>
<sequence>MPNGWMKSLQCKSKAFDDVYNFNSNSCSRKSSHCVKDVIIETRFSKKNPKPDPNLRRLKSCRIESELNPPTRTRRSKSARTSDALTELPDGHPSRNVVEIIFQSSWSSDHFPGRIEMIFKVENGSRTVTRFEEYREVVKSRACVNGECAGSTCEEDARCLADGNEMMRFYPVPDGINGGAWSFSGGKGQAVCTFSGSGEAHASCGSGGGRRAMLICRVIAGRVANRIGFGSDSVAGCDEKHNHGKDNLVED</sequence>
<dbReference type="AlphaFoldDB" id="A0ABD1A4B6"/>
<name>A0ABD1A4B6_CARAN</name>
<comment type="caution">
    <text evidence="2">The sequence shown here is derived from an EMBL/GenBank/DDBJ whole genome shotgun (WGS) entry which is preliminary data.</text>
</comment>
<dbReference type="PANTHER" id="PTHR31681">
    <property type="entry name" value="C2H2-LIKE ZINC FINGER PROTEIN"/>
    <property type="match status" value="1"/>
</dbReference>
<proteinExistence type="predicted"/>
<accession>A0ABD1A4B6</accession>
<dbReference type="Gene3D" id="3.90.228.10">
    <property type="match status" value="1"/>
</dbReference>
<keyword evidence="3" id="KW-1185">Reference proteome</keyword>
<reference evidence="2 3" key="1">
    <citation type="submission" date="2024-04" db="EMBL/GenBank/DDBJ databases">
        <title>Genome assembly C_amara_ONT_v2.</title>
        <authorList>
            <person name="Yant L."/>
            <person name="Moore C."/>
            <person name="Slenker M."/>
        </authorList>
    </citation>
    <scope>NUCLEOTIDE SEQUENCE [LARGE SCALE GENOMIC DNA]</scope>
    <source>
        <tissue evidence="2">Leaf</tissue>
    </source>
</reference>
<dbReference type="SUPFAM" id="SSF56399">
    <property type="entry name" value="ADP-ribosylation"/>
    <property type="match status" value="1"/>
</dbReference>
<gene>
    <name evidence="2" type="ORF">V5N11_006234</name>
</gene>
<organism evidence="2 3">
    <name type="scientific">Cardamine amara subsp. amara</name>
    <dbReference type="NCBI Taxonomy" id="228776"/>
    <lineage>
        <taxon>Eukaryota</taxon>
        <taxon>Viridiplantae</taxon>
        <taxon>Streptophyta</taxon>
        <taxon>Embryophyta</taxon>
        <taxon>Tracheophyta</taxon>
        <taxon>Spermatophyta</taxon>
        <taxon>Magnoliopsida</taxon>
        <taxon>eudicotyledons</taxon>
        <taxon>Gunneridae</taxon>
        <taxon>Pentapetalae</taxon>
        <taxon>rosids</taxon>
        <taxon>malvids</taxon>
        <taxon>Brassicales</taxon>
        <taxon>Brassicaceae</taxon>
        <taxon>Cardamineae</taxon>
        <taxon>Cardamine</taxon>
    </lineage>
</organism>
<dbReference type="PANTHER" id="PTHR31681:SF30">
    <property type="entry name" value="SULFATED SURFACE-LIKE GLYCOPROTEIN"/>
    <property type="match status" value="1"/>
</dbReference>
<evidence type="ECO:0000313" key="2">
    <source>
        <dbReference type="EMBL" id="KAL1201692.1"/>
    </source>
</evidence>
<evidence type="ECO:0000313" key="3">
    <source>
        <dbReference type="Proteomes" id="UP001558713"/>
    </source>
</evidence>
<dbReference type="Proteomes" id="UP001558713">
    <property type="component" value="Unassembled WGS sequence"/>
</dbReference>